<sequence length="75" mass="8468">MDKKLICVLFLMVLAVAKMDAGNPPQNAGMRRVGKRNSRFQLIKVKRQLCARARAACDAVNDDRDILADFETEEM</sequence>
<comment type="caution">
    <text evidence="2">The sequence shown here is derived from an EMBL/GenBank/DDBJ whole genome shotgun (WGS) entry which is preliminary data.</text>
</comment>
<feature type="signal peptide" evidence="1">
    <location>
        <begin position="1"/>
        <end position="21"/>
    </location>
</feature>
<protein>
    <submittedName>
        <fullName evidence="2">Uncharacterized protein</fullName>
    </submittedName>
</protein>
<proteinExistence type="predicted"/>
<evidence type="ECO:0000256" key="1">
    <source>
        <dbReference type="SAM" id="SignalP"/>
    </source>
</evidence>
<dbReference type="EMBL" id="RCHS01004356">
    <property type="protein sequence ID" value="RMX35533.1"/>
    <property type="molecule type" value="Genomic_DNA"/>
</dbReference>
<dbReference type="AlphaFoldDB" id="A0A3M6T4K4"/>
<reference evidence="2 3" key="1">
    <citation type="journal article" date="2018" name="Sci. Rep.">
        <title>Comparative analysis of the Pocillopora damicornis genome highlights role of immune system in coral evolution.</title>
        <authorList>
            <person name="Cunning R."/>
            <person name="Bay R.A."/>
            <person name="Gillette P."/>
            <person name="Baker A.C."/>
            <person name="Traylor-Knowles N."/>
        </authorList>
    </citation>
    <scope>NUCLEOTIDE SEQUENCE [LARGE SCALE GENOMIC DNA]</scope>
    <source>
        <strain evidence="2">RSMAS</strain>
        <tissue evidence="2">Whole animal</tissue>
    </source>
</reference>
<name>A0A3M6T4K4_POCDA</name>
<dbReference type="Proteomes" id="UP000275408">
    <property type="component" value="Unassembled WGS sequence"/>
</dbReference>
<evidence type="ECO:0000313" key="2">
    <source>
        <dbReference type="EMBL" id="RMX35533.1"/>
    </source>
</evidence>
<keyword evidence="3" id="KW-1185">Reference proteome</keyword>
<organism evidence="2 3">
    <name type="scientific">Pocillopora damicornis</name>
    <name type="common">Cauliflower coral</name>
    <name type="synonym">Millepora damicornis</name>
    <dbReference type="NCBI Taxonomy" id="46731"/>
    <lineage>
        <taxon>Eukaryota</taxon>
        <taxon>Metazoa</taxon>
        <taxon>Cnidaria</taxon>
        <taxon>Anthozoa</taxon>
        <taxon>Hexacorallia</taxon>
        <taxon>Scleractinia</taxon>
        <taxon>Astrocoeniina</taxon>
        <taxon>Pocilloporidae</taxon>
        <taxon>Pocillopora</taxon>
    </lineage>
</organism>
<evidence type="ECO:0000313" key="3">
    <source>
        <dbReference type="Proteomes" id="UP000275408"/>
    </source>
</evidence>
<feature type="chain" id="PRO_5018336359" evidence="1">
    <location>
        <begin position="22"/>
        <end position="75"/>
    </location>
</feature>
<keyword evidence="1" id="KW-0732">Signal</keyword>
<gene>
    <name evidence="2" type="ORF">pdam_00003803</name>
</gene>
<accession>A0A3M6T4K4</accession>